<evidence type="ECO:0000313" key="1">
    <source>
        <dbReference type="EMBL" id="AMQ54875.1"/>
    </source>
</evidence>
<dbReference type="EMBL" id="CP012836">
    <property type="protein sequence ID" value="AMQ54875.1"/>
    <property type="molecule type" value="Genomic_DNA"/>
</dbReference>
<reference evidence="1 2" key="2">
    <citation type="journal article" date="2016" name="Genome Announc.">
        <title>Complete Genome Sequence of Algoriphagus sp. Strain M8-2, Isolated from a Brackish Lake.</title>
        <authorList>
            <person name="Muraguchi Y."/>
            <person name="Kushimoto K."/>
            <person name="Ohtsubo Y."/>
            <person name="Suzuki T."/>
            <person name="Dohra H."/>
            <person name="Kimbara K."/>
            <person name="Shintani M."/>
        </authorList>
    </citation>
    <scope>NUCLEOTIDE SEQUENCE [LARGE SCALE GENOMIC DNA]</scope>
    <source>
        <strain evidence="1 2">M8-2</strain>
    </source>
</reference>
<keyword evidence="2" id="KW-1185">Reference proteome</keyword>
<protein>
    <submittedName>
        <fullName evidence="1">Uncharacterized protein</fullName>
    </submittedName>
</protein>
<accession>A0A142EIC0</accession>
<evidence type="ECO:0000313" key="2">
    <source>
        <dbReference type="Proteomes" id="UP000073816"/>
    </source>
</evidence>
<dbReference type="AlphaFoldDB" id="A0A142EIC0"/>
<organism evidence="1 2">
    <name type="scientific">Algoriphagus sanaruensis</name>
    <dbReference type="NCBI Taxonomy" id="1727163"/>
    <lineage>
        <taxon>Bacteria</taxon>
        <taxon>Pseudomonadati</taxon>
        <taxon>Bacteroidota</taxon>
        <taxon>Cytophagia</taxon>
        <taxon>Cytophagales</taxon>
        <taxon>Cyclobacteriaceae</taxon>
        <taxon>Algoriphagus</taxon>
    </lineage>
</organism>
<dbReference type="PATRIC" id="fig|1727163.4.peg.129"/>
<dbReference type="OrthoDB" id="953239at2"/>
<gene>
    <name evidence="1" type="ORF">AO498_00625</name>
</gene>
<dbReference type="Proteomes" id="UP000073816">
    <property type="component" value="Chromosome"/>
</dbReference>
<dbReference type="KEGG" id="alm:AO498_00625"/>
<dbReference type="STRING" id="1727163.AO498_00625"/>
<name>A0A142EIC0_9BACT</name>
<dbReference type="RefSeq" id="WP_067542279.1">
    <property type="nucleotide sequence ID" value="NZ_CP012836.1"/>
</dbReference>
<proteinExistence type="predicted"/>
<sequence>MKKDIDFSPVTGVKLAIAKEEKATGTEWAVYIINLNLIELSTVMITSKGYGVLDGEKRQTSTLRHMIEELGAESIAKVEPIDPAVFSLTNEFWVSYYILDQIFDKKFIFTPGSFDPVNLRMIPELGLEGILHS</sequence>
<reference evidence="2" key="1">
    <citation type="submission" date="2015-09" db="EMBL/GenBank/DDBJ databases">
        <title>Complete sequence of Algoriphagus sp. M8-2.</title>
        <authorList>
            <person name="Shintani M."/>
        </authorList>
    </citation>
    <scope>NUCLEOTIDE SEQUENCE [LARGE SCALE GENOMIC DNA]</scope>
    <source>
        <strain evidence="2">M8-2</strain>
    </source>
</reference>